<accession>A0A6J5U9U3</accession>
<keyword evidence="4" id="KW-1185">Reference proteome</keyword>
<dbReference type="Proteomes" id="UP000507245">
    <property type="component" value="Unassembled WGS sequence"/>
</dbReference>
<evidence type="ECO:0000313" key="4">
    <source>
        <dbReference type="Proteomes" id="UP000507245"/>
    </source>
</evidence>
<dbReference type="EMBL" id="CAEKKB010000003">
    <property type="protein sequence ID" value="CAB4302415.1"/>
    <property type="molecule type" value="Genomic_DNA"/>
</dbReference>
<evidence type="ECO:0000313" key="1">
    <source>
        <dbReference type="EMBL" id="CAB4271875.1"/>
    </source>
</evidence>
<sequence length="129" mass="15348">MEALHTELNEKQLRWDENHAEIRRITQEITETGVREEQYWHQWSRIKWLSKGDANTAFFHQSTLAHRRQNCILRIKGDDGRWHVGEQAIRRVFEEHFKNLFTSEAQFINGDILDCVDSVISQTTNDNLL</sequence>
<dbReference type="Proteomes" id="UP000507222">
    <property type="component" value="Unassembled WGS sequence"/>
</dbReference>
<reference evidence="1 3" key="2">
    <citation type="submission" date="2020-05" db="EMBL/GenBank/DDBJ databases">
        <authorList>
            <person name="Campoy J."/>
            <person name="Schneeberger K."/>
            <person name="Spophaly S."/>
        </authorList>
    </citation>
    <scope>NUCLEOTIDE SEQUENCE [LARGE SCALE GENOMIC DNA]</scope>
    <source>
        <strain evidence="1">PruArmRojPasFocal</strain>
    </source>
</reference>
<dbReference type="EMBL" id="CAEKDK010000003">
    <property type="protein sequence ID" value="CAB4271875.1"/>
    <property type="molecule type" value="Genomic_DNA"/>
</dbReference>
<gene>
    <name evidence="1" type="ORF">CURHAP_LOCUS18324</name>
    <name evidence="2" type="ORF">ORAREDHAP_LOCUS18184</name>
</gene>
<protein>
    <submittedName>
        <fullName evidence="1">Uncharacterized protein</fullName>
    </submittedName>
</protein>
<dbReference type="OrthoDB" id="1741517at2759"/>
<evidence type="ECO:0000313" key="2">
    <source>
        <dbReference type="EMBL" id="CAB4302415.1"/>
    </source>
</evidence>
<name>A0A6J5U9U3_PRUAR</name>
<organism evidence="1 3">
    <name type="scientific">Prunus armeniaca</name>
    <name type="common">Apricot</name>
    <name type="synonym">Armeniaca vulgaris</name>
    <dbReference type="NCBI Taxonomy" id="36596"/>
    <lineage>
        <taxon>Eukaryota</taxon>
        <taxon>Viridiplantae</taxon>
        <taxon>Streptophyta</taxon>
        <taxon>Embryophyta</taxon>
        <taxon>Tracheophyta</taxon>
        <taxon>Spermatophyta</taxon>
        <taxon>Magnoliopsida</taxon>
        <taxon>eudicotyledons</taxon>
        <taxon>Gunneridae</taxon>
        <taxon>Pentapetalae</taxon>
        <taxon>rosids</taxon>
        <taxon>fabids</taxon>
        <taxon>Rosales</taxon>
        <taxon>Rosaceae</taxon>
        <taxon>Amygdaloideae</taxon>
        <taxon>Amygdaleae</taxon>
        <taxon>Prunus</taxon>
    </lineage>
</organism>
<reference evidence="4" key="1">
    <citation type="journal article" date="2020" name="Genome Biol.">
        <title>Gamete binning: chromosome-level and haplotype-resolved genome assembly enabled by high-throughput single-cell sequencing of gamete genomes.</title>
        <authorList>
            <person name="Campoy J.A."/>
            <person name="Sun H."/>
            <person name="Goel M."/>
            <person name="Jiao W.-B."/>
            <person name="Folz-Donahue K."/>
            <person name="Wang N."/>
            <person name="Rubio M."/>
            <person name="Liu C."/>
            <person name="Kukat C."/>
            <person name="Ruiz D."/>
            <person name="Huettel B."/>
            <person name="Schneeberger K."/>
        </authorList>
    </citation>
    <scope>NUCLEOTIDE SEQUENCE [LARGE SCALE GENOMIC DNA]</scope>
    <source>
        <strain evidence="4">cv. Rojo Pasion</strain>
    </source>
</reference>
<evidence type="ECO:0000313" key="3">
    <source>
        <dbReference type="Proteomes" id="UP000507222"/>
    </source>
</evidence>
<dbReference type="AlphaFoldDB" id="A0A6J5U9U3"/>
<proteinExistence type="predicted"/>